<feature type="compositionally biased region" description="Basic residues" evidence="1">
    <location>
        <begin position="391"/>
        <end position="401"/>
    </location>
</feature>
<reference evidence="2" key="1">
    <citation type="journal article" date="2023" name="Int. J. Syst. Evol. Microbiol.">
        <title>Streptomyces meridianus sp. nov. isolated from brackish water of the Tagus estuary in Alcochete, Portugal.</title>
        <authorList>
            <person name="Santos J.D.N."/>
            <person name="Klimek D."/>
            <person name="Calusinska M."/>
            <person name="Lobo Da Cunha A."/>
            <person name="Catita J."/>
            <person name="Goncalves H."/>
            <person name="Gonzalez I."/>
            <person name="Reyes F."/>
            <person name="Lage O.M."/>
        </authorList>
    </citation>
    <scope>NUCLEOTIDE SEQUENCE</scope>
    <source>
        <strain evidence="2">MTZ3.1</strain>
    </source>
</reference>
<dbReference type="RefSeq" id="WP_251415897.1">
    <property type="nucleotide sequence ID" value="NZ_JAMQGM010000033.1"/>
</dbReference>
<feature type="compositionally biased region" description="Basic residues" evidence="1">
    <location>
        <begin position="431"/>
        <end position="443"/>
    </location>
</feature>
<accession>A0ABT0X930</accession>
<dbReference type="InterPro" id="IPR025447">
    <property type="entry name" value="DUF4192"/>
</dbReference>
<proteinExistence type="predicted"/>
<dbReference type="EMBL" id="JAMQGM010000033">
    <property type="protein sequence ID" value="MCM2578825.1"/>
    <property type="molecule type" value="Genomic_DNA"/>
</dbReference>
<protein>
    <submittedName>
        <fullName evidence="2">DUF4192 domain-containing protein</fullName>
    </submittedName>
</protein>
<feature type="region of interest" description="Disordered" evidence="1">
    <location>
        <begin position="376"/>
        <end position="443"/>
    </location>
</feature>
<comment type="caution">
    <text evidence="2">The sequence shown here is derived from an EMBL/GenBank/DDBJ whole genome shotgun (WGS) entry which is preliminary data.</text>
</comment>
<dbReference type="Pfam" id="PF13830">
    <property type="entry name" value="DUF4192"/>
    <property type="match status" value="1"/>
</dbReference>
<name>A0ABT0X930_9ACTN</name>
<gene>
    <name evidence="2" type="ORF">M1E25_15945</name>
</gene>
<sequence>MTKHTESTQPSTAGQITLRSPAELADALPYLMGFHPDDSIVMVALHGERGRFGGRLRLGIPAANEEWAETSKQLAECLVSGSERRGDRPSAVIVFLCQDPAEGEAPEAVMERLRPLAQRLRLACGRLDVPVLEALCISRGRFWSYCCPDSRCCPRGGTPLGLPGTTVMAAAAVYAGIEVRGSLREMEARFAPLTGPRAQEQETALDEAGSALIPRILGGADRGVVREETLDLVRLLIERFRKASAVTGPVSADIGDDGLVAPGEAAAIILGLQDRQTRDRAAEWMEAPDAEPALRLWRAVARRCVGAYQDHAAAPLTLAGWVAWSSGDETVARVALALALRVDPDYLFAKLLHQGANEGLDPEALRRCLREERDEREAGGATCAESPVRPRGGRPRGRHPVGRAGRAPDAHPAAAGRGRIPAKRRGDGRRPVRRRRVYPRSRR</sequence>
<evidence type="ECO:0000256" key="1">
    <source>
        <dbReference type="SAM" id="MobiDB-lite"/>
    </source>
</evidence>
<keyword evidence="3" id="KW-1185">Reference proteome</keyword>
<feature type="compositionally biased region" description="Low complexity" evidence="1">
    <location>
        <begin position="402"/>
        <end position="419"/>
    </location>
</feature>
<evidence type="ECO:0000313" key="2">
    <source>
        <dbReference type="EMBL" id="MCM2578825.1"/>
    </source>
</evidence>
<organism evidence="2 3">
    <name type="scientific">Streptomyces meridianus</name>
    <dbReference type="NCBI Taxonomy" id="2938945"/>
    <lineage>
        <taxon>Bacteria</taxon>
        <taxon>Bacillati</taxon>
        <taxon>Actinomycetota</taxon>
        <taxon>Actinomycetes</taxon>
        <taxon>Kitasatosporales</taxon>
        <taxon>Streptomycetaceae</taxon>
        <taxon>Streptomyces</taxon>
    </lineage>
</organism>
<evidence type="ECO:0000313" key="3">
    <source>
        <dbReference type="Proteomes" id="UP001167160"/>
    </source>
</evidence>
<dbReference type="Proteomes" id="UP001167160">
    <property type="component" value="Unassembled WGS sequence"/>
</dbReference>